<evidence type="ECO:0000256" key="1">
    <source>
        <dbReference type="SAM" id="MobiDB-lite"/>
    </source>
</evidence>
<feature type="compositionally biased region" description="Low complexity" evidence="1">
    <location>
        <begin position="61"/>
        <end position="70"/>
    </location>
</feature>
<evidence type="ECO:0000313" key="3">
    <source>
        <dbReference type="Proteomes" id="UP000824998"/>
    </source>
</evidence>
<feature type="region of interest" description="Disordered" evidence="1">
    <location>
        <begin position="1"/>
        <end position="73"/>
    </location>
</feature>
<feature type="region of interest" description="Disordered" evidence="1">
    <location>
        <begin position="153"/>
        <end position="184"/>
    </location>
</feature>
<organism evidence="2 3">
    <name type="scientific">Amylocarpus encephaloides</name>
    <dbReference type="NCBI Taxonomy" id="45428"/>
    <lineage>
        <taxon>Eukaryota</taxon>
        <taxon>Fungi</taxon>
        <taxon>Dikarya</taxon>
        <taxon>Ascomycota</taxon>
        <taxon>Pezizomycotina</taxon>
        <taxon>Leotiomycetes</taxon>
        <taxon>Helotiales</taxon>
        <taxon>Helotiales incertae sedis</taxon>
        <taxon>Amylocarpus</taxon>
    </lineage>
</organism>
<accession>A0A9P7YHJ2</accession>
<evidence type="ECO:0000313" key="2">
    <source>
        <dbReference type="EMBL" id="KAG9233725.1"/>
    </source>
</evidence>
<proteinExistence type="predicted"/>
<feature type="compositionally biased region" description="Basic and acidic residues" evidence="1">
    <location>
        <begin position="1"/>
        <end position="11"/>
    </location>
</feature>
<feature type="compositionally biased region" description="Polar residues" evidence="1">
    <location>
        <begin position="153"/>
        <end position="175"/>
    </location>
</feature>
<dbReference type="OrthoDB" id="5552418at2759"/>
<protein>
    <submittedName>
        <fullName evidence="2">Uncharacterized protein</fullName>
    </submittedName>
</protein>
<sequence length="374" mass="41420">MDKNSQRRRQNEPPNTGSDPRFHVGPNPQGRGFSHPSTDRVRSAPLTASSSAGHGPGRTGTTGTTYSGYYQEPRSSFGAALPTSTMQYPPGYPQVQRQDQDFVTYSSDLMYSVTQQVPQSEVYDSSQEFHTRQPGSMQMLSDMAPPYIPNETNSAPGVQRHASSSSAGVYQQRQESPGYRAPPMPQQGYTGGMTMGSIAQSAQDILKDQHFQRGPGMEEAYASYQTALKEIFQNIINGRLAVAGHSLLEVSEWLLGHVGDLGLTIDEVTLQNDRIRLWGELNTAWLSIFQKQKVMLESGQHIQRPQNLMTQDFINRMAKDLIRLCDAVEKHGLVDYQYGVAEEQIIAILTDCLDVQETIEGRVPQNSALGRPPP</sequence>
<name>A0A9P7YHJ2_9HELO</name>
<dbReference type="AlphaFoldDB" id="A0A9P7YHJ2"/>
<keyword evidence="3" id="KW-1185">Reference proteome</keyword>
<dbReference type="Proteomes" id="UP000824998">
    <property type="component" value="Unassembled WGS sequence"/>
</dbReference>
<gene>
    <name evidence="2" type="ORF">BJ875DRAFT_505217</name>
</gene>
<reference evidence="2" key="1">
    <citation type="journal article" date="2021" name="IMA Fungus">
        <title>Genomic characterization of three marine fungi, including Emericellopsis atlantica sp. nov. with signatures of a generalist lifestyle and marine biomass degradation.</title>
        <authorList>
            <person name="Hagestad O.C."/>
            <person name="Hou L."/>
            <person name="Andersen J.H."/>
            <person name="Hansen E.H."/>
            <person name="Altermark B."/>
            <person name="Li C."/>
            <person name="Kuhnert E."/>
            <person name="Cox R.J."/>
            <person name="Crous P.W."/>
            <person name="Spatafora J.W."/>
            <person name="Lail K."/>
            <person name="Amirebrahimi M."/>
            <person name="Lipzen A."/>
            <person name="Pangilinan J."/>
            <person name="Andreopoulos W."/>
            <person name="Hayes R.D."/>
            <person name="Ng V."/>
            <person name="Grigoriev I.V."/>
            <person name="Jackson S.A."/>
            <person name="Sutton T.D.S."/>
            <person name="Dobson A.D.W."/>
            <person name="Rama T."/>
        </authorList>
    </citation>
    <scope>NUCLEOTIDE SEQUENCE</scope>
    <source>
        <strain evidence="2">TRa018bII</strain>
    </source>
</reference>
<comment type="caution">
    <text evidence="2">The sequence shown here is derived from an EMBL/GenBank/DDBJ whole genome shotgun (WGS) entry which is preliminary data.</text>
</comment>
<dbReference type="EMBL" id="MU251489">
    <property type="protein sequence ID" value="KAG9233725.1"/>
    <property type="molecule type" value="Genomic_DNA"/>
</dbReference>